<feature type="coiled-coil region" evidence="1">
    <location>
        <begin position="95"/>
        <end position="122"/>
    </location>
</feature>
<reference evidence="3" key="1">
    <citation type="journal article" date="2017" name="Science">
        <title>Giant viruses with an expanded complement of translation system components.</title>
        <authorList>
            <person name="Schulz F."/>
            <person name="Yutin N."/>
            <person name="Ivanova N.N."/>
            <person name="Ortega D.R."/>
            <person name="Lee T.K."/>
            <person name="Vierheilig J."/>
            <person name="Daims H."/>
            <person name="Horn M."/>
            <person name="Wagner M."/>
            <person name="Jensen G.J."/>
            <person name="Kyrpides N.C."/>
            <person name="Koonin E.V."/>
            <person name="Woyke T."/>
        </authorList>
    </citation>
    <scope>NUCLEOTIDE SEQUENCE</scope>
    <source>
        <strain evidence="3">ILV1</strain>
    </source>
</reference>
<sequence>MKSSKRGRGRPRKNQIITIQNKSATSKETSNKKEETHDEIILHLPISLKDIKDIPNNEKKESISDNTQNQNIFTINDIQSESSSNSSYEVNDAYVFDLKEKIKEQEKCINQLSKELDEYKSMINDSLVSGTNNKKVTKMDINLINSKTGIPIIVEKTNIACWWCSYNFDNPPCFLPENYTNNTFYVFGCFCTFNCACSYNLNINDSSVWNRYSLLKKLYGIIYKEECNILMAPPREVFEKFGGVLKYEDFRKNCNKYIKDYRFIMPPMTSIVPLIEEGYIDTSKISLSLADINKRTSIKRTKPLPNTKNNLFETFGVK</sequence>
<evidence type="ECO:0000256" key="2">
    <source>
        <dbReference type="SAM" id="MobiDB-lite"/>
    </source>
</evidence>
<feature type="region of interest" description="Disordered" evidence="2">
    <location>
        <begin position="1"/>
        <end position="37"/>
    </location>
</feature>
<evidence type="ECO:0000256" key="1">
    <source>
        <dbReference type="SAM" id="Coils"/>
    </source>
</evidence>
<name>A0A1V0SCN6_9VIRU</name>
<accession>A0A1V0SCN6</accession>
<evidence type="ECO:0000313" key="3">
    <source>
        <dbReference type="EMBL" id="ARF09394.1"/>
    </source>
</evidence>
<keyword evidence="1" id="KW-0175">Coiled coil</keyword>
<proteinExistence type="predicted"/>
<dbReference type="EMBL" id="KY684085">
    <property type="protein sequence ID" value="ARF09394.1"/>
    <property type="molecule type" value="Genomic_DNA"/>
</dbReference>
<feature type="compositionally biased region" description="Polar residues" evidence="2">
    <location>
        <begin position="15"/>
        <end position="28"/>
    </location>
</feature>
<protein>
    <submittedName>
        <fullName evidence="3">Uncharacterized protein</fullName>
    </submittedName>
</protein>
<gene>
    <name evidence="3" type="ORF">Indivirus_1_17</name>
</gene>
<feature type="compositionally biased region" description="Basic residues" evidence="2">
    <location>
        <begin position="1"/>
        <end position="13"/>
    </location>
</feature>
<organism evidence="3">
    <name type="scientific">Indivirus ILV1</name>
    <dbReference type="NCBI Taxonomy" id="1977633"/>
    <lineage>
        <taxon>Viruses</taxon>
        <taxon>Varidnaviria</taxon>
        <taxon>Bamfordvirae</taxon>
        <taxon>Nucleocytoviricota</taxon>
        <taxon>Megaviricetes</taxon>
        <taxon>Imitervirales</taxon>
        <taxon>Mimiviridae</taxon>
        <taxon>Klosneuvirinae</taxon>
        <taxon>Indivirus</taxon>
    </lineage>
</organism>